<sequence length="423" mass="45053">MMSIVLAYSSPAIGHLFPMVPLLLELKSRGHEVHLRTLPKQVQTMRDLGFHAEAVDERLLEIEARDYLTKSTKDALASSVDTFTSRARFDAPDFRAAMDDVGPDLALVDINSWGARIVAEHSGLPWATFSPYTPPLQSKGTPPFGPGLLPMPGLLGSARDAVVRRMVIGAVEKLMMPGMNRLRAEVSGGQLPPVRTADAFFRTAPLMLVTTAEPFEYAHPDWAPGIRMIGSVTWEPPVSTPPWLEGMQNPAVLVTTSSEYQADENLVRTALEALAKEPYTVVATLPAANAGSAGATRASGTNAIHAIPDNARVEHFVPHSLVLDRAAVAITHGGMGSTQKALAKGVPVVVVPFGRDQHEVAARVLAADAGVRLSPRKLTPDSLREAVEKARDKAEGARRVAAGYAAAGGAVAGADALEELLSR</sequence>
<accession>A0ABS6I2L7</accession>
<dbReference type="PANTHER" id="PTHR48050:SF13">
    <property type="entry name" value="STEROL 3-BETA-GLUCOSYLTRANSFERASE UGT80A2"/>
    <property type="match status" value="1"/>
</dbReference>
<dbReference type="InterPro" id="IPR010610">
    <property type="entry name" value="EryCIII-like_C"/>
</dbReference>
<evidence type="ECO:0000259" key="1">
    <source>
        <dbReference type="Pfam" id="PF06722"/>
    </source>
</evidence>
<protein>
    <recommendedName>
        <fullName evidence="1">Erythromycin biosynthesis protein CIII-like C-terminal domain-containing protein</fullName>
    </recommendedName>
</protein>
<gene>
    <name evidence="2" type="ORF">KSW38_06330</name>
</gene>
<reference evidence="2 3" key="1">
    <citation type="submission" date="2021-06" db="EMBL/GenBank/DDBJ databases">
        <authorList>
            <person name="Jeong J.W."/>
        </authorList>
    </citation>
    <scope>NUCLEOTIDE SEQUENCE [LARGE SCALE GENOMIC DNA]</scope>
    <source>
        <strain evidence="2 3">MMS21-TAE1-1</strain>
    </source>
</reference>
<organism evidence="2 3">
    <name type="scientific">Paenarthrobacter aromaticivorans</name>
    <dbReference type="NCBI Taxonomy" id="2849150"/>
    <lineage>
        <taxon>Bacteria</taxon>
        <taxon>Bacillati</taxon>
        <taxon>Actinomycetota</taxon>
        <taxon>Actinomycetes</taxon>
        <taxon>Micrococcales</taxon>
        <taxon>Micrococcaceae</taxon>
        <taxon>Paenarthrobacter</taxon>
    </lineage>
</organism>
<dbReference type="EMBL" id="JAHOPC010000002">
    <property type="protein sequence ID" value="MBU8865904.1"/>
    <property type="molecule type" value="Genomic_DNA"/>
</dbReference>
<comment type="caution">
    <text evidence="2">The sequence shown here is derived from an EMBL/GenBank/DDBJ whole genome shotgun (WGS) entry which is preliminary data.</text>
</comment>
<evidence type="ECO:0000313" key="3">
    <source>
        <dbReference type="Proteomes" id="UP000824166"/>
    </source>
</evidence>
<dbReference type="RefSeq" id="WP_216923732.1">
    <property type="nucleotide sequence ID" value="NZ_JAHOPC010000002.1"/>
</dbReference>
<dbReference type="InterPro" id="IPR002213">
    <property type="entry name" value="UDP_glucos_trans"/>
</dbReference>
<dbReference type="InterPro" id="IPR050426">
    <property type="entry name" value="Glycosyltransferase_28"/>
</dbReference>
<dbReference type="PANTHER" id="PTHR48050">
    <property type="entry name" value="STEROL 3-BETA-GLUCOSYLTRANSFERASE"/>
    <property type="match status" value="1"/>
</dbReference>
<proteinExistence type="predicted"/>
<dbReference type="CDD" id="cd03784">
    <property type="entry name" value="GT1_Gtf-like"/>
    <property type="match status" value="1"/>
</dbReference>
<dbReference type="Pfam" id="PF06722">
    <property type="entry name" value="EryCIII-like_C"/>
    <property type="match status" value="1"/>
</dbReference>
<keyword evidence="3" id="KW-1185">Reference proteome</keyword>
<name>A0ABS6I2L7_9MICC</name>
<evidence type="ECO:0000313" key="2">
    <source>
        <dbReference type="EMBL" id="MBU8865904.1"/>
    </source>
</evidence>
<feature type="domain" description="Erythromycin biosynthesis protein CIII-like C-terminal" evidence="1">
    <location>
        <begin position="301"/>
        <end position="402"/>
    </location>
</feature>
<dbReference type="Proteomes" id="UP000824166">
    <property type="component" value="Unassembled WGS sequence"/>
</dbReference>